<keyword evidence="3" id="KW-1185">Reference proteome</keyword>
<dbReference type="Pfam" id="PF18765">
    <property type="entry name" value="Polbeta"/>
    <property type="match status" value="1"/>
</dbReference>
<dbReference type="InterPro" id="IPR011335">
    <property type="entry name" value="Restrct_endonuc-II-like"/>
</dbReference>
<protein>
    <recommendedName>
        <fullName evidence="1">HTH arsR-type domain-containing protein</fullName>
    </recommendedName>
</protein>
<name>V6AUW0_9ARCH</name>
<dbReference type="Gene3D" id="1.10.10.10">
    <property type="entry name" value="Winged helix-like DNA-binding domain superfamily/Winged helix DNA-binding domain"/>
    <property type="match status" value="1"/>
</dbReference>
<dbReference type="RefSeq" id="WP_048196600.1">
    <property type="nucleotide sequence ID" value="NZ_CBTY010000009.1"/>
</dbReference>
<evidence type="ECO:0000259" key="1">
    <source>
        <dbReference type="PROSITE" id="PS50987"/>
    </source>
</evidence>
<dbReference type="PROSITE" id="PS50987">
    <property type="entry name" value="HTH_ARSR_2"/>
    <property type="match status" value="1"/>
</dbReference>
<dbReference type="AlphaFoldDB" id="V6AUW0"/>
<dbReference type="SUPFAM" id="SSF46785">
    <property type="entry name" value="Winged helix' DNA-binding domain"/>
    <property type="match status" value="1"/>
</dbReference>
<gene>
    <name evidence="2" type="ORF">NITUZ_40414</name>
</gene>
<dbReference type="EMBL" id="CBTY010000009">
    <property type="protein sequence ID" value="CDI06248.1"/>
    <property type="molecule type" value="Genomic_DNA"/>
</dbReference>
<reference evidence="2 3" key="1">
    <citation type="journal article" date="2013" name="PLoS ONE">
        <title>Enrichment and Genome Sequence of the Group I.1a Ammonia-Oxidizing Archaeon ?Ca. Nitrosotenuis uzonensis? Representing a Clade Globally.</title>
        <authorList>
            <person name="Lebedeva E.V."/>
            <person name="Hatzenpichler R."/>
            <person name="Pelletier E."/>
            <person name="Schuster N."/>
            <person name="Hauzmayer S."/>
            <person name="Bulaev A."/>
            <person name="Grigor'eva N.V."/>
            <person name="Galushko A."/>
            <person name="Schmid M."/>
            <person name="Palatinszky M."/>
            <person name="Le Paslier D."/>
            <person name="Daims H."/>
            <person name="Wagner M."/>
        </authorList>
    </citation>
    <scope>NUCLEOTIDE SEQUENCE [LARGE SCALE GENOMIC DNA]</scope>
    <source>
        <strain evidence="2 3">N4</strain>
    </source>
</reference>
<dbReference type="InterPro" id="IPR036388">
    <property type="entry name" value="WH-like_DNA-bd_sf"/>
</dbReference>
<dbReference type="InterPro" id="IPR043519">
    <property type="entry name" value="NT_sf"/>
</dbReference>
<dbReference type="STRING" id="1407055.NITUZ_40414"/>
<dbReference type="OrthoDB" id="9287at2157"/>
<accession>V6AUW0</accession>
<dbReference type="CDD" id="cd05403">
    <property type="entry name" value="NT_KNTase_like"/>
    <property type="match status" value="1"/>
</dbReference>
<dbReference type="Gene3D" id="3.30.460.10">
    <property type="entry name" value="Beta Polymerase, domain 2"/>
    <property type="match status" value="1"/>
</dbReference>
<organism evidence="2 3">
    <name type="scientific">Candidatus Nitrosotenuis uzonensis</name>
    <dbReference type="NCBI Taxonomy" id="1407055"/>
    <lineage>
        <taxon>Archaea</taxon>
        <taxon>Nitrososphaerota</taxon>
        <taxon>Candidatus Nitrosotenuis</taxon>
    </lineage>
</organism>
<comment type="caution">
    <text evidence="2">The sequence shown here is derived from an EMBL/GenBank/DDBJ whole genome shotgun (WGS) entry which is preliminary data.</text>
</comment>
<evidence type="ECO:0000313" key="2">
    <source>
        <dbReference type="EMBL" id="CDI06248.1"/>
    </source>
</evidence>
<proteinExistence type="predicted"/>
<dbReference type="InterPro" id="IPR001845">
    <property type="entry name" value="HTH_ArsR_DNA-bd_dom"/>
</dbReference>
<evidence type="ECO:0000313" key="3">
    <source>
        <dbReference type="Proteomes" id="UP000018159"/>
    </source>
</evidence>
<dbReference type="InterPro" id="IPR041633">
    <property type="entry name" value="Polbeta"/>
</dbReference>
<dbReference type="InterPro" id="IPR011991">
    <property type="entry name" value="ArsR-like_HTH"/>
</dbReference>
<dbReference type="SUPFAM" id="SSF52980">
    <property type="entry name" value="Restriction endonuclease-like"/>
    <property type="match status" value="1"/>
</dbReference>
<dbReference type="GO" id="GO:0003700">
    <property type="term" value="F:DNA-binding transcription factor activity"/>
    <property type="evidence" value="ECO:0007669"/>
    <property type="project" value="InterPro"/>
</dbReference>
<feature type="domain" description="HTH arsR-type" evidence="1">
    <location>
        <begin position="138"/>
        <end position="235"/>
    </location>
</feature>
<dbReference type="CDD" id="cd00090">
    <property type="entry name" value="HTH_ARSR"/>
    <property type="match status" value="1"/>
</dbReference>
<sequence>MHSSNRNTSLIQTENIIVNKVVEYLEKKSWKVQFEVKMRGRIPDIVATKNGEIAVVEVKGGSGDIRRGIEQALHQRNTVNFSYLAIPKDRSDNSIVNSCENLGIGLLLVSDSVKEMVGPTRSDALPSVKKLVFGEKKTKQKSVSIKSSLEHLFRSRSQVLILKLLFLNATSEFHMNDIARRTGLAPSTIAKEMPQLQNIGLVSRKSQGPLVFYKINDKSVIFEEMKRIFLKFEMLDEVIMKGLSNKDIKYALIYGSFAKGTESATSDIDLLVVGDIDEDSLMKSVSKTERISGREINFVLWKEEDLMEKARKNIPLIKEISKTPIMMIIGDEHEFKRLVKARSG</sequence>
<dbReference type="InterPro" id="IPR036390">
    <property type="entry name" value="WH_DNA-bd_sf"/>
</dbReference>
<dbReference type="Proteomes" id="UP000018159">
    <property type="component" value="Unassembled WGS sequence"/>
</dbReference>
<dbReference type="SUPFAM" id="SSF81301">
    <property type="entry name" value="Nucleotidyltransferase"/>
    <property type="match status" value="1"/>
</dbReference>